<dbReference type="RefSeq" id="WP_352145894.1">
    <property type="nucleotide sequence ID" value="NZ_JBEOZY010000002.1"/>
</dbReference>
<evidence type="ECO:0000313" key="1">
    <source>
        <dbReference type="EMBL" id="MER6163756.1"/>
    </source>
</evidence>
<dbReference type="Proteomes" id="UP001496720">
    <property type="component" value="Unassembled WGS sequence"/>
</dbReference>
<accession>A0ABV1SPV8</accession>
<organism evidence="1 2">
    <name type="scientific">Streptomyces violaceorubidus</name>
    <dbReference type="NCBI Taxonomy" id="284042"/>
    <lineage>
        <taxon>Bacteria</taxon>
        <taxon>Bacillati</taxon>
        <taxon>Actinomycetota</taxon>
        <taxon>Actinomycetes</taxon>
        <taxon>Kitasatosporales</taxon>
        <taxon>Streptomycetaceae</taxon>
        <taxon>Streptomyces</taxon>
    </lineage>
</organism>
<comment type="caution">
    <text evidence="1">The sequence shown here is derived from an EMBL/GenBank/DDBJ whole genome shotgun (WGS) entry which is preliminary data.</text>
</comment>
<keyword evidence="2" id="KW-1185">Reference proteome</keyword>
<sequence length="311" mass="32556">MTRCDLVVALGQDTLNDLLRSSASRPGLRDALLAGTLQVPMGDRSVPLDWSLGEPPVLSLHDPTDDEWRAAIGPRGVPPRRVRGAFTVLLPRLTVSGPSIKRATRRVKVLCTLAAGSGTLDFTPLGAELDLRHVPDPSDRAVYRHIVVPRALQAARGLLGRTALPRIDVAGLSFGDFALTAGAGMLVGAANTDDRPPAPTPDPAAMFPRMPGFEVLLSRDALERAARAAVSGLAGRSQGVGGSSSFGIGRAQYEGRVHVNAATARVTGNPLDLDVDISLAVHAEAGIDLFQDIGEALNHAAEGIGRALASY</sequence>
<reference evidence="1 2" key="1">
    <citation type="submission" date="2024-06" db="EMBL/GenBank/DDBJ databases">
        <title>The Natural Products Discovery Center: Release of the First 8490 Sequenced Strains for Exploring Actinobacteria Biosynthetic Diversity.</title>
        <authorList>
            <person name="Kalkreuter E."/>
            <person name="Kautsar S.A."/>
            <person name="Yang D."/>
            <person name="Bader C.D."/>
            <person name="Teijaro C.N."/>
            <person name="Fluegel L."/>
            <person name="Davis C.M."/>
            <person name="Simpson J.R."/>
            <person name="Lauterbach L."/>
            <person name="Steele A.D."/>
            <person name="Gui C."/>
            <person name="Meng S."/>
            <person name="Li G."/>
            <person name="Viehrig K."/>
            <person name="Ye F."/>
            <person name="Su P."/>
            <person name="Kiefer A.F."/>
            <person name="Nichols A."/>
            <person name="Cepeda A.J."/>
            <person name="Yan W."/>
            <person name="Fan B."/>
            <person name="Jiang Y."/>
            <person name="Adhikari A."/>
            <person name="Zheng C.-J."/>
            <person name="Schuster L."/>
            <person name="Cowan T.M."/>
            <person name="Smanski M.J."/>
            <person name="Chevrette M.G."/>
            <person name="De Carvalho L.P.S."/>
            <person name="Shen B."/>
        </authorList>
    </citation>
    <scope>NUCLEOTIDE SEQUENCE [LARGE SCALE GENOMIC DNA]</scope>
    <source>
        <strain evidence="1 2">NPDC001615</strain>
    </source>
</reference>
<dbReference type="EMBL" id="JBEOZY010000002">
    <property type="protein sequence ID" value="MER6163756.1"/>
    <property type="molecule type" value="Genomic_DNA"/>
</dbReference>
<name>A0ABV1SPV8_9ACTN</name>
<protein>
    <submittedName>
        <fullName evidence="1">Uncharacterized protein</fullName>
    </submittedName>
</protein>
<gene>
    <name evidence="1" type="ORF">ABT188_04025</name>
</gene>
<proteinExistence type="predicted"/>
<evidence type="ECO:0000313" key="2">
    <source>
        <dbReference type="Proteomes" id="UP001496720"/>
    </source>
</evidence>